<reference evidence="3" key="1">
    <citation type="submission" date="2023-09" db="EMBL/GenBank/DDBJ databases">
        <title>Demequina sp. a novel bacteria isolated from Capsicum annuum.</title>
        <authorList>
            <person name="Humaira Z."/>
            <person name="Lee J."/>
            <person name="Cho D."/>
        </authorList>
    </citation>
    <scope>NUCLEOTIDE SEQUENCE</scope>
    <source>
        <strain evidence="3">PMTSA13</strain>
    </source>
</reference>
<feature type="chain" id="PRO_5041660854" evidence="2">
    <location>
        <begin position="38"/>
        <end position="165"/>
    </location>
</feature>
<feature type="compositionally biased region" description="Basic and acidic residues" evidence="1">
    <location>
        <begin position="152"/>
        <end position="165"/>
    </location>
</feature>
<evidence type="ECO:0000256" key="1">
    <source>
        <dbReference type="SAM" id="MobiDB-lite"/>
    </source>
</evidence>
<name>A0AA96JAF8_9MICO</name>
<evidence type="ECO:0000313" key="3">
    <source>
        <dbReference type="EMBL" id="WNM26938.1"/>
    </source>
</evidence>
<feature type="region of interest" description="Disordered" evidence="1">
    <location>
        <begin position="56"/>
        <end position="165"/>
    </location>
</feature>
<proteinExistence type="predicted"/>
<evidence type="ECO:0000256" key="2">
    <source>
        <dbReference type="SAM" id="SignalP"/>
    </source>
</evidence>
<gene>
    <name evidence="3" type="ORF">RN607_12120</name>
</gene>
<dbReference type="EMBL" id="CP134880">
    <property type="protein sequence ID" value="WNM26938.1"/>
    <property type="molecule type" value="Genomic_DNA"/>
</dbReference>
<feature type="compositionally biased region" description="Basic and acidic residues" evidence="1">
    <location>
        <begin position="113"/>
        <end position="138"/>
    </location>
</feature>
<protein>
    <submittedName>
        <fullName evidence="3">Uncharacterized protein</fullName>
    </submittedName>
</protein>
<feature type="compositionally biased region" description="Low complexity" evidence="1">
    <location>
        <begin position="85"/>
        <end position="104"/>
    </location>
</feature>
<dbReference type="AlphaFoldDB" id="A0AA96JAF8"/>
<organism evidence="3">
    <name type="scientific">Demequina capsici</name>
    <dbReference type="NCBI Taxonomy" id="3075620"/>
    <lineage>
        <taxon>Bacteria</taxon>
        <taxon>Bacillati</taxon>
        <taxon>Actinomycetota</taxon>
        <taxon>Actinomycetes</taxon>
        <taxon>Micrococcales</taxon>
        <taxon>Demequinaceae</taxon>
        <taxon>Demequina</taxon>
    </lineage>
</organism>
<sequence length="165" mass="16965">MQNTTSRFIATIAATAGVLIAVGLTAAAVGSSGEATADPTTPEAVILPAVLTSEPVATVPAESSASEDSESASPEATETEPAEPTEPAETTPAAAPVAVAQEVVDLNDDPSDDATKDDCDGDQDRDQDQTRDQDRDGWNDDATAGTAFTERSGSDDEQHDHDGHR</sequence>
<feature type="signal peptide" evidence="2">
    <location>
        <begin position="1"/>
        <end position="37"/>
    </location>
</feature>
<accession>A0AA96JAF8</accession>
<dbReference type="KEGG" id="dcp:RN607_12120"/>
<dbReference type="Proteomes" id="UP001303408">
    <property type="component" value="Chromosome"/>
</dbReference>
<keyword evidence="2" id="KW-0732">Signal</keyword>
<dbReference type="RefSeq" id="WP_313542831.1">
    <property type="nucleotide sequence ID" value="NZ_CP134880.1"/>
</dbReference>